<dbReference type="InterPro" id="IPR053151">
    <property type="entry name" value="RNase_H-like"/>
</dbReference>
<feature type="domain" description="RNase H type-1" evidence="1">
    <location>
        <begin position="64"/>
        <end position="186"/>
    </location>
</feature>
<dbReference type="InterPro" id="IPR012337">
    <property type="entry name" value="RNaseH-like_sf"/>
</dbReference>
<dbReference type="Gene3D" id="3.30.420.10">
    <property type="entry name" value="Ribonuclease H-like superfamily/Ribonuclease H"/>
    <property type="match status" value="1"/>
</dbReference>
<protein>
    <recommendedName>
        <fullName evidence="1">RNase H type-1 domain-containing protein</fullName>
    </recommendedName>
</protein>
<dbReference type="InterPro" id="IPR002156">
    <property type="entry name" value="RNaseH_domain"/>
</dbReference>
<evidence type="ECO:0000313" key="3">
    <source>
        <dbReference type="Proteomes" id="UP000479710"/>
    </source>
</evidence>
<dbReference type="OrthoDB" id="597234at2759"/>
<dbReference type="Proteomes" id="UP000479710">
    <property type="component" value="Unassembled WGS sequence"/>
</dbReference>
<dbReference type="GO" id="GO:0003676">
    <property type="term" value="F:nucleic acid binding"/>
    <property type="evidence" value="ECO:0007669"/>
    <property type="project" value="InterPro"/>
</dbReference>
<dbReference type="SUPFAM" id="SSF53098">
    <property type="entry name" value="Ribonuclease H-like"/>
    <property type="match status" value="1"/>
</dbReference>
<organism evidence="2 3">
    <name type="scientific">Oryza meyeriana var. granulata</name>
    <dbReference type="NCBI Taxonomy" id="110450"/>
    <lineage>
        <taxon>Eukaryota</taxon>
        <taxon>Viridiplantae</taxon>
        <taxon>Streptophyta</taxon>
        <taxon>Embryophyta</taxon>
        <taxon>Tracheophyta</taxon>
        <taxon>Spermatophyta</taxon>
        <taxon>Magnoliopsida</taxon>
        <taxon>Liliopsida</taxon>
        <taxon>Poales</taxon>
        <taxon>Poaceae</taxon>
        <taxon>BOP clade</taxon>
        <taxon>Oryzoideae</taxon>
        <taxon>Oryzeae</taxon>
        <taxon>Oryzinae</taxon>
        <taxon>Oryza</taxon>
        <taxon>Oryza meyeriana</taxon>
    </lineage>
</organism>
<dbReference type="CDD" id="cd06222">
    <property type="entry name" value="RNase_H_like"/>
    <property type="match status" value="1"/>
</dbReference>
<name>A0A6G1DV57_9ORYZ</name>
<evidence type="ECO:0000313" key="2">
    <source>
        <dbReference type="EMBL" id="KAF0916306.1"/>
    </source>
</evidence>
<dbReference type="GO" id="GO:0004523">
    <property type="term" value="F:RNA-DNA hybrid ribonuclease activity"/>
    <property type="evidence" value="ECO:0007669"/>
    <property type="project" value="InterPro"/>
</dbReference>
<accession>A0A6G1DV57</accession>
<gene>
    <name evidence="2" type="ORF">E2562_005909</name>
</gene>
<sequence length="225" mass="24888">MAFFYAGPPPAMSLVQPPSSLLFLSPPAPRCSISTALSPSSPPFQPSRIIVRWMPPPAGWCKLNFDGSVFNDGSQRASIGGVIRGCDGRVVVAFSERTEHWTVGVVEARAMIHGLRLALSCFFEMIFVEGDDLVLVQLLRGEETQTRIPAAMHDEIVGLLCCFAECEVQHIYREGNSVAHVLCRQAYERPGTWMEPTVMPAAVCAKLDDDLRGVLHDRRLRKRHA</sequence>
<dbReference type="PANTHER" id="PTHR47723">
    <property type="entry name" value="OS05G0353850 PROTEIN"/>
    <property type="match status" value="1"/>
</dbReference>
<dbReference type="PANTHER" id="PTHR47723:SF17">
    <property type="entry name" value="OS05G0353850 PROTEIN"/>
    <property type="match status" value="1"/>
</dbReference>
<keyword evidence="3" id="KW-1185">Reference proteome</keyword>
<dbReference type="AlphaFoldDB" id="A0A6G1DV57"/>
<proteinExistence type="predicted"/>
<dbReference type="InterPro" id="IPR036397">
    <property type="entry name" value="RNaseH_sf"/>
</dbReference>
<dbReference type="EMBL" id="SPHZ02000005">
    <property type="protein sequence ID" value="KAF0916306.1"/>
    <property type="molecule type" value="Genomic_DNA"/>
</dbReference>
<dbReference type="InterPro" id="IPR044730">
    <property type="entry name" value="RNase_H-like_dom_plant"/>
</dbReference>
<dbReference type="Pfam" id="PF13456">
    <property type="entry name" value="RVT_3"/>
    <property type="match status" value="1"/>
</dbReference>
<reference evidence="2 3" key="1">
    <citation type="submission" date="2019-11" db="EMBL/GenBank/DDBJ databases">
        <title>Whole genome sequence of Oryza granulata.</title>
        <authorList>
            <person name="Li W."/>
        </authorList>
    </citation>
    <scope>NUCLEOTIDE SEQUENCE [LARGE SCALE GENOMIC DNA]</scope>
    <source>
        <strain evidence="3">cv. Menghai</strain>
        <tissue evidence="2">Leaf</tissue>
    </source>
</reference>
<evidence type="ECO:0000259" key="1">
    <source>
        <dbReference type="Pfam" id="PF13456"/>
    </source>
</evidence>
<comment type="caution">
    <text evidence="2">The sequence shown here is derived from an EMBL/GenBank/DDBJ whole genome shotgun (WGS) entry which is preliminary data.</text>
</comment>